<gene>
    <name evidence="1" type="ORF">KFE25_003505</name>
</gene>
<comment type="caution">
    <text evidence="1">The sequence shown here is derived from an EMBL/GenBank/DDBJ whole genome shotgun (WGS) entry which is preliminary data.</text>
</comment>
<dbReference type="OrthoDB" id="10267325at2759"/>
<accession>A0A8J5XI07</accession>
<dbReference type="Proteomes" id="UP000751190">
    <property type="component" value="Unassembled WGS sequence"/>
</dbReference>
<evidence type="ECO:0000313" key="2">
    <source>
        <dbReference type="Proteomes" id="UP000751190"/>
    </source>
</evidence>
<reference evidence="1" key="1">
    <citation type="submission" date="2021-05" db="EMBL/GenBank/DDBJ databases">
        <title>The genome of the haptophyte Pavlova lutheri (Diacronema luteri, Pavlovales) - a model for lipid biosynthesis in eukaryotic algae.</title>
        <authorList>
            <person name="Hulatt C.J."/>
            <person name="Posewitz M.C."/>
        </authorList>
    </citation>
    <scope>NUCLEOTIDE SEQUENCE</scope>
    <source>
        <strain evidence="1">NIVA-4/92</strain>
    </source>
</reference>
<sequence>MGKASKSPARPGPRPSSPPLNLYGKALQAAELVRPHVLAAVHLLLVARAKVAPYASDDELAKLVCGVVVTFFGARYMATIAAFEAFRMVGWSASKRSALRLYDNYLKAVEASSKDDALDADADGVPDVSQMPLEQLLARKMPIVLKSIDPEGLSEALSGLYAGLAAVVATLRVRFAATLTLGATLGDVAADAVHEHARTLAARVLPAEHAKFVPLLVQYGTRAAGVSVAFVLQRFAAAAHSALRGSQLLTDGAIAIAVRTGHVSAAGAAEPQLRTALQLGLAALGVAWQWRNSFGVPFPLNVLLLPLSMFEAILIAAVGL</sequence>
<organism evidence="1 2">
    <name type="scientific">Diacronema lutheri</name>
    <name type="common">Unicellular marine alga</name>
    <name type="synonym">Monochrysis lutheri</name>
    <dbReference type="NCBI Taxonomy" id="2081491"/>
    <lineage>
        <taxon>Eukaryota</taxon>
        <taxon>Haptista</taxon>
        <taxon>Haptophyta</taxon>
        <taxon>Pavlovophyceae</taxon>
        <taxon>Pavlovales</taxon>
        <taxon>Pavlovaceae</taxon>
        <taxon>Diacronema</taxon>
    </lineage>
</organism>
<proteinExistence type="predicted"/>
<protein>
    <submittedName>
        <fullName evidence="1">Uncharacterized protein</fullName>
    </submittedName>
</protein>
<keyword evidence="2" id="KW-1185">Reference proteome</keyword>
<dbReference type="EMBL" id="JAGTXO010000013">
    <property type="protein sequence ID" value="KAG8464442.1"/>
    <property type="molecule type" value="Genomic_DNA"/>
</dbReference>
<dbReference type="AlphaFoldDB" id="A0A8J5XI07"/>
<evidence type="ECO:0000313" key="1">
    <source>
        <dbReference type="EMBL" id="KAG8464442.1"/>
    </source>
</evidence>
<dbReference type="OMA" id="WIAPMIN"/>
<name>A0A8J5XI07_DIALT</name>